<dbReference type="InterPro" id="IPR036928">
    <property type="entry name" value="AS_sf"/>
</dbReference>
<dbReference type="GO" id="GO:0016787">
    <property type="term" value="F:hydrolase activity"/>
    <property type="evidence" value="ECO:0007669"/>
    <property type="project" value="UniProtKB-KW"/>
</dbReference>
<evidence type="ECO:0000313" key="3">
    <source>
        <dbReference type="EMBL" id="BBI19779.1"/>
    </source>
</evidence>
<dbReference type="PANTHER" id="PTHR11895">
    <property type="entry name" value="TRANSAMIDASE"/>
    <property type="match status" value="1"/>
</dbReference>
<accession>A0A3T1CFM6</accession>
<dbReference type="PANTHER" id="PTHR11895:SF169">
    <property type="entry name" value="GLUTAMYL-TRNA(GLN) AMIDOTRANSFERASE"/>
    <property type="match status" value="1"/>
</dbReference>
<reference evidence="3 4" key="1">
    <citation type="submission" date="2019-01" db="EMBL/GenBank/DDBJ databases">
        <title>Complete genome sequence of Erythrobacter flavus KJ5.</title>
        <authorList>
            <person name="Kanesaki Y."/>
            <person name="Brotosudarmo T."/>
            <person name="Moriuchi R."/>
            <person name="Awai K."/>
        </authorList>
    </citation>
    <scope>NUCLEOTIDE SEQUENCE [LARGE SCALE GENOMIC DNA]</scope>
    <source>
        <strain evidence="3 4">KJ5</strain>
    </source>
</reference>
<dbReference type="Gene3D" id="3.10.490.10">
    <property type="entry name" value="Gamma-glutamyl cyclotransferase-like"/>
    <property type="match status" value="1"/>
</dbReference>
<evidence type="ECO:0000313" key="4">
    <source>
        <dbReference type="Proteomes" id="UP000290057"/>
    </source>
</evidence>
<evidence type="ECO:0000259" key="2">
    <source>
        <dbReference type="Pfam" id="PF21986"/>
    </source>
</evidence>
<dbReference type="InterPro" id="IPR000120">
    <property type="entry name" value="Amidase"/>
</dbReference>
<dbReference type="NCBIfam" id="NF006043">
    <property type="entry name" value="PRK08186.1"/>
    <property type="match status" value="1"/>
</dbReference>
<sequence>MSQPESKGSAQISAAVNGGETTALAVLDETLARIEAYDAVQPQIWISRAPAERLRAQAKAIDARLAAGDTLPLAGVPFAVKDNIDVDGFETTAGCPAFAYTPDHSAHVVAQLEAAGALCVGKTNLDQFATGLVGTRSPFGIPANAYNRAYVSGGSSSGSAIAVAAGLVPFALGTDTAGSGRVPAAFNHLIGYKPSKGRWSTRGLVPACRTLDCISVFTHDTTDARLVDGVVAGFDPKDPYSRALPERLLEPHRIGVPMPGQRNWFGDAASQRLYEKALAVLAERATLIELDIGYLQEAAALLYNGPWVAERTAALRDLLERDPDAIDPTVRKVVEPGAEISAVAAFEGQYRLAALQREAETMWERVDMLAFPTTGTIYRIAELLAEPVALNSNLGFYTNFVNLLDMAAVAVPAGQRDNGTGFGITLIGPAGSDSGLLEAAEDYCAAAGLPATPALDLEGKMETVKLAVVGAHLKDMPLHWQLTSRHATFVGSFQTAATYRLYAMADSIPPKPALVHSDDGGAIAVEVYELDMGAFGSFVSEVPAPLAIGTVTLEDGSTVKGFVAEPRATVGAEDITALGGWRTYIAREAE</sequence>
<dbReference type="AlphaFoldDB" id="A0A3T1CFM6"/>
<dbReference type="InterPro" id="IPR014085">
    <property type="entry name" value="Allophanate_hydrolase"/>
</dbReference>
<keyword evidence="4" id="KW-1185">Reference proteome</keyword>
<dbReference type="SUPFAM" id="SSF75304">
    <property type="entry name" value="Amidase signature (AS) enzymes"/>
    <property type="match status" value="1"/>
</dbReference>
<dbReference type="InterPro" id="IPR023631">
    <property type="entry name" value="Amidase_dom"/>
</dbReference>
<dbReference type="Pfam" id="PF21986">
    <property type="entry name" value="AH_C"/>
    <property type="match status" value="1"/>
</dbReference>
<name>A0A3T1CFM6_9SPHN</name>
<feature type="domain" description="Amidase" evidence="1">
    <location>
        <begin position="31"/>
        <end position="437"/>
    </location>
</feature>
<organism evidence="3 4">
    <name type="scientific">Qipengyuania flava</name>
    <dbReference type="NCBI Taxonomy" id="192812"/>
    <lineage>
        <taxon>Bacteria</taxon>
        <taxon>Pseudomonadati</taxon>
        <taxon>Pseudomonadota</taxon>
        <taxon>Alphaproteobacteria</taxon>
        <taxon>Sphingomonadales</taxon>
        <taxon>Erythrobacteraceae</taxon>
        <taxon>Qipengyuania</taxon>
    </lineage>
</organism>
<dbReference type="InterPro" id="IPR053844">
    <property type="entry name" value="AH_C"/>
</dbReference>
<proteinExistence type="predicted"/>
<dbReference type="Pfam" id="PF01425">
    <property type="entry name" value="Amidase"/>
    <property type="match status" value="1"/>
</dbReference>
<dbReference type="EMBL" id="AP019389">
    <property type="protein sequence ID" value="BBI19779.1"/>
    <property type="molecule type" value="Genomic_DNA"/>
</dbReference>
<dbReference type="Gene3D" id="1.20.58.1700">
    <property type="match status" value="1"/>
</dbReference>
<gene>
    <name evidence="3" type="ORF">EKJ_06260</name>
</gene>
<dbReference type="RefSeq" id="WP_130585863.1">
    <property type="nucleotide sequence ID" value="NZ_AP019389.1"/>
</dbReference>
<protein>
    <submittedName>
        <fullName evidence="3">Allophanate hydrolase</fullName>
    </submittedName>
</protein>
<evidence type="ECO:0000259" key="1">
    <source>
        <dbReference type="Pfam" id="PF01425"/>
    </source>
</evidence>
<keyword evidence="3" id="KW-0378">Hydrolase</keyword>
<dbReference type="NCBIfam" id="TIGR02713">
    <property type="entry name" value="allophanate_hyd"/>
    <property type="match status" value="1"/>
</dbReference>
<dbReference type="Proteomes" id="UP000290057">
    <property type="component" value="Chromosome"/>
</dbReference>
<dbReference type="Gene3D" id="3.90.1300.10">
    <property type="entry name" value="Amidase signature (AS) domain"/>
    <property type="match status" value="1"/>
</dbReference>
<feature type="domain" description="Allophanate hydrolase C-terminal" evidence="2">
    <location>
        <begin position="464"/>
        <end position="586"/>
    </location>
</feature>